<dbReference type="InterPro" id="IPR005654">
    <property type="entry name" value="ATPase_AFG1-like"/>
</dbReference>
<evidence type="ECO:0000256" key="3">
    <source>
        <dbReference type="SAM" id="MobiDB-lite"/>
    </source>
</evidence>
<evidence type="ECO:0000313" key="5">
    <source>
        <dbReference type="Proteomes" id="UP000019277"/>
    </source>
</evidence>
<dbReference type="eggNOG" id="COG1485">
    <property type="taxonomic scope" value="Bacteria"/>
</dbReference>
<evidence type="ECO:0000256" key="2">
    <source>
        <dbReference type="ARBA" id="ARBA00022840"/>
    </source>
</evidence>
<feature type="compositionally biased region" description="Low complexity" evidence="3">
    <location>
        <begin position="1"/>
        <end position="18"/>
    </location>
</feature>
<dbReference type="Proteomes" id="UP000019277">
    <property type="component" value="Unassembled WGS sequence"/>
</dbReference>
<dbReference type="AlphaFoldDB" id="W7IL88"/>
<name>W7IL88_9PSEU</name>
<protein>
    <submittedName>
        <fullName evidence="4">ATPase, AFG1 family</fullName>
    </submittedName>
</protein>
<proteinExistence type="predicted"/>
<dbReference type="SUPFAM" id="SSF52540">
    <property type="entry name" value="P-loop containing nucleoside triphosphate hydrolases"/>
    <property type="match status" value="1"/>
</dbReference>
<dbReference type="PANTHER" id="PTHR12169">
    <property type="entry name" value="ATPASE N2B"/>
    <property type="match status" value="1"/>
</dbReference>
<dbReference type="GO" id="GO:0005524">
    <property type="term" value="F:ATP binding"/>
    <property type="evidence" value="ECO:0007669"/>
    <property type="project" value="UniProtKB-KW"/>
</dbReference>
<dbReference type="STRING" id="909613.UO65_3018"/>
<keyword evidence="1" id="KW-0547">Nucleotide-binding</keyword>
<keyword evidence="5" id="KW-1185">Reference proteome</keyword>
<dbReference type="InterPro" id="IPR027417">
    <property type="entry name" value="P-loop_NTPase"/>
</dbReference>
<feature type="compositionally biased region" description="Low complexity" evidence="3">
    <location>
        <begin position="82"/>
        <end position="94"/>
    </location>
</feature>
<evidence type="ECO:0000313" key="4">
    <source>
        <dbReference type="EMBL" id="EWC61660.1"/>
    </source>
</evidence>
<dbReference type="EMBL" id="AYXG01000103">
    <property type="protein sequence ID" value="EWC61660.1"/>
    <property type="molecule type" value="Genomic_DNA"/>
</dbReference>
<accession>W7IL88</accession>
<dbReference type="Gene3D" id="3.40.50.300">
    <property type="entry name" value="P-loop containing nucleotide triphosphate hydrolases"/>
    <property type="match status" value="1"/>
</dbReference>
<dbReference type="Pfam" id="PF03969">
    <property type="entry name" value="AFG1_ATPase"/>
    <property type="match status" value="2"/>
</dbReference>
<feature type="compositionally biased region" description="Basic residues" evidence="3">
    <location>
        <begin position="154"/>
        <end position="163"/>
    </location>
</feature>
<feature type="compositionally biased region" description="Basic and acidic residues" evidence="3">
    <location>
        <begin position="108"/>
        <end position="123"/>
    </location>
</feature>
<dbReference type="GO" id="GO:0005737">
    <property type="term" value="C:cytoplasm"/>
    <property type="evidence" value="ECO:0007669"/>
    <property type="project" value="TreeGrafter"/>
</dbReference>
<evidence type="ECO:0000256" key="1">
    <source>
        <dbReference type="ARBA" id="ARBA00022741"/>
    </source>
</evidence>
<reference evidence="4 5" key="1">
    <citation type="journal article" date="2014" name="Genome Announc.">
        <title>Draft Genome Sequence of the Antitrypanosomally Active Sponge-Associated Bacterium Actinokineospora sp. Strain EG49.</title>
        <authorList>
            <person name="Harjes J."/>
            <person name="Ryu T."/>
            <person name="Abdelmohsen U.R."/>
            <person name="Moitinho-Silva L."/>
            <person name="Horn H."/>
            <person name="Ravasi T."/>
            <person name="Hentschel U."/>
        </authorList>
    </citation>
    <scope>NUCLEOTIDE SEQUENCE [LARGE SCALE GENOMIC DNA]</scope>
    <source>
        <strain evidence="4 5">EG49</strain>
    </source>
</reference>
<comment type="caution">
    <text evidence="4">The sequence shown here is derived from an EMBL/GenBank/DDBJ whole genome shotgun (WGS) entry which is preliminary data.</text>
</comment>
<feature type="compositionally biased region" description="Basic and acidic residues" evidence="3">
    <location>
        <begin position="130"/>
        <end position="153"/>
    </location>
</feature>
<feature type="region of interest" description="Disordered" evidence="3">
    <location>
        <begin position="257"/>
        <end position="287"/>
    </location>
</feature>
<feature type="region of interest" description="Disordered" evidence="3">
    <location>
        <begin position="1"/>
        <end position="176"/>
    </location>
</feature>
<dbReference type="NCBIfam" id="NF040713">
    <property type="entry name" value="ZapE"/>
    <property type="match status" value="1"/>
</dbReference>
<dbReference type="PANTHER" id="PTHR12169:SF6">
    <property type="entry name" value="AFG1-LIKE ATPASE"/>
    <property type="match status" value="1"/>
</dbReference>
<keyword evidence="2" id="KW-0067">ATP-binding</keyword>
<organism evidence="4 5">
    <name type="scientific">Actinokineospora spheciospongiae</name>
    <dbReference type="NCBI Taxonomy" id="909613"/>
    <lineage>
        <taxon>Bacteria</taxon>
        <taxon>Bacillati</taxon>
        <taxon>Actinomycetota</taxon>
        <taxon>Actinomycetes</taxon>
        <taxon>Pseudonocardiales</taxon>
        <taxon>Pseudonocardiaceae</taxon>
        <taxon>Actinokineospora</taxon>
    </lineage>
</organism>
<dbReference type="GO" id="GO:0016887">
    <property type="term" value="F:ATP hydrolysis activity"/>
    <property type="evidence" value="ECO:0007669"/>
    <property type="project" value="InterPro"/>
</dbReference>
<sequence>MCARTRSSNASGSSATASVPPPVAQHQEAVVGQHRGQGQPPRHRHRTAAGDPADPAAREQRRHRQAKLVDQVGGDQVPEQPRPALAAHPAQPALVQRGQRGNRVEFAPTRHDDVRPGRGERGPVGRRRGPGGDHDRGNGGVGEQRRVRGDRAARGHHRDRRQLRQPAPQPPVGPRLGALEAPVALVAGGAPADQHDVGEVAAEREHLLVRRTGQARRMAVDGHRAVRAGDEVDLHPRPVEVVGVVVEPFERGVVHHGGRTAGGGGPQPVHPPSQARGYAPGMSAGKLTDRQPEIGADELVAALAPPPRFGGVRFDTYVPNPDEPSQAAAVEAGSAFAARVGAGGGERSFLKRVFGGKADPGKPGLYLDGGFGVGKTHLLASLWHAVPGPKAFGTFVEVTNLVGALGFREAVTRLSGHRLLALDEFELDDPGDTMLVTRLLAELTDAGVHVAATSNTLPDKLGEGRFAAEDFLREIQALSARFDVVRVDGPDYRHRGLPDAPDPMTDADLAASAERVEGSTLDDFTALCAHLARVHPSRYGRLVDGVTAVHLRGVAPLTGQDVALRLVAFADRLYDRAVPVVVSGAPVSALFTEEMLRGGYRKKYLRAVSRLVALSRDAASLPGAQD</sequence>
<gene>
    <name evidence="4" type="ORF">UO65_3018</name>
</gene>
<dbReference type="PATRIC" id="fig|909613.9.peg.3020"/>